<dbReference type="Proteomes" id="UP000033977">
    <property type="component" value="Unassembled WGS sequence"/>
</dbReference>
<evidence type="ECO:0000313" key="3">
    <source>
        <dbReference type="Proteomes" id="UP000033977"/>
    </source>
</evidence>
<dbReference type="PANTHER" id="PTHR30267">
    <property type="entry name" value="PROTEIN KINASE PRKA"/>
    <property type="match status" value="1"/>
</dbReference>
<evidence type="ECO:0000313" key="2">
    <source>
        <dbReference type="EMBL" id="KKT57535.1"/>
    </source>
</evidence>
<dbReference type="InterPro" id="IPR010650">
    <property type="entry name" value="PrkA_C"/>
</dbReference>
<evidence type="ECO:0000259" key="1">
    <source>
        <dbReference type="SMART" id="SM00763"/>
    </source>
</evidence>
<proteinExistence type="predicted"/>
<feature type="domain" description="PrkA AAA" evidence="1">
    <location>
        <begin position="24"/>
        <end position="420"/>
    </location>
</feature>
<dbReference type="PATRIC" id="fig|1618652.3.peg.243"/>
<dbReference type="SMART" id="SM00763">
    <property type="entry name" value="AAA_PrkA"/>
    <property type="match status" value="1"/>
</dbReference>
<dbReference type="EMBL" id="LCIN01000003">
    <property type="protein sequence ID" value="KKT57535.1"/>
    <property type="molecule type" value="Genomic_DNA"/>
</dbReference>
<gene>
    <name evidence="2" type="ORF">UW49_C0003G0014</name>
</gene>
<name>A0A0G1IE78_9BACT</name>
<accession>A0A0G1IE78</accession>
<reference evidence="2 3" key="1">
    <citation type="journal article" date="2015" name="Nature">
        <title>rRNA introns, odd ribosomes, and small enigmatic genomes across a large radiation of phyla.</title>
        <authorList>
            <person name="Brown C.T."/>
            <person name="Hug L.A."/>
            <person name="Thomas B.C."/>
            <person name="Sharon I."/>
            <person name="Castelle C.J."/>
            <person name="Singh A."/>
            <person name="Wilkins M.J."/>
            <person name="Williams K.H."/>
            <person name="Banfield J.F."/>
        </authorList>
    </citation>
    <scope>NUCLEOTIDE SEQUENCE [LARGE SCALE GENOMIC DNA]</scope>
</reference>
<dbReference type="Pfam" id="PF06798">
    <property type="entry name" value="PrkA"/>
    <property type="match status" value="1"/>
</dbReference>
<dbReference type="GO" id="GO:0004672">
    <property type="term" value="F:protein kinase activity"/>
    <property type="evidence" value="ECO:0007669"/>
    <property type="project" value="TreeGrafter"/>
</dbReference>
<dbReference type="InterPro" id="IPR013153">
    <property type="entry name" value="Prk_AAA"/>
</dbReference>
<sequence>MDETKEALESLKIAIENREKRTVFGFDEFADLVRKEPERILRNIFQLFHDMVRRYVGEGEDEYPGDPESIGFVEYDCSKIFAEGSDTPFFADMLFANRFVRQVSGLSQGAQQNKIHVFKGPHGCGKSTFLNNLLRKFEEYTETRGGQSFEIFWNISVNDTKIEVPCPSHDHPILIIPKLYRADFLNKLLPDSMQDFKRRLLANKEYAWIFENEVCTICKSIFWALFDKLGSLEKVLDMVRARPYIFDRRLGEGISVFNPGDRLPEKAFAMSDRQIQMKLDKIFGASVVKYVYSKHAKTNNGIYVLMDIKSHNVDRLLELHNVISEGVHKVDDIEERVNSLFLALMNPEDKAAVEKETKAESFQGRIQYNEIRYVLDVPTEVNIYCSVFGNEIKSRFLPKVLENFARVIISSRMKLDCAPLKEWIPNFREYSKYCDEPGRLLRMSIYGGIIPSWLSDEDRKKFTMQVRRKLIAEGENEGEEGITGRESIRLFGDFFIRHEGKPNLINMGYVTEYFKHGMGRDRRDKYIPQDFIVSLVKWYDHMVLGEIKEALYFYNKDQITEDILNYLCAVSYDMGSKIICPSTGKEIEVTLDYFKALGVCFTGKEMSNNAARSYAEEIQKRYTELIAKDWHVNITETELYKELSGAYTRNLKEKVLHQQIFKTESFRDAVKAFGTEVFETFDTRLKEHIVHMIKALVEKFSYTEQGAKEICLYMIDQKLAEKFS</sequence>
<dbReference type="PANTHER" id="PTHR30267:SF2">
    <property type="entry name" value="PROTEIN PRKA"/>
    <property type="match status" value="1"/>
</dbReference>
<comment type="caution">
    <text evidence="2">The sequence shown here is derived from an EMBL/GenBank/DDBJ whole genome shotgun (WGS) entry which is preliminary data.</text>
</comment>
<dbReference type="AlphaFoldDB" id="A0A0G1IE78"/>
<dbReference type="Pfam" id="PF08298">
    <property type="entry name" value="AAA_PrkA"/>
    <property type="match status" value="1"/>
</dbReference>
<protein>
    <recommendedName>
        <fullName evidence="1">PrkA AAA domain-containing protein</fullName>
    </recommendedName>
</protein>
<organism evidence="2 3">
    <name type="scientific">Candidatus Giovannonibacteria bacterium GW2011_GWB1_44_23</name>
    <dbReference type="NCBI Taxonomy" id="1618652"/>
    <lineage>
        <taxon>Bacteria</taxon>
        <taxon>Candidatus Giovannoniibacteriota</taxon>
    </lineage>
</organism>